<gene>
    <name evidence="1" type="ORF">ACFQ1S_14145</name>
</gene>
<name>A0ABW3MBG0_9PSEU</name>
<accession>A0ABW3MBG0</accession>
<evidence type="ECO:0000313" key="2">
    <source>
        <dbReference type="Proteomes" id="UP001597045"/>
    </source>
</evidence>
<evidence type="ECO:0000313" key="1">
    <source>
        <dbReference type="EMBL" id="MFD1046614.1"/>
    </source>
</evidence>
<organism evidence="1 2">
    <name type="scientific">Kibdelosporangium lantanae</name>
    <dbReference type="NCBI Taxonomy" id="1497396"/>
    <lineage>
        <taxon>Bacteria</taxon>
        <taxon>Bacillati</taxon>
        <taxon>Actinomycetota</taxon>
        <taxon>Actinomycetes</taxon>
        <taxon>Pseudonocardiales</taxon>
        <taxon>Pseudonocardiaceae</taxon>
        <taxon>Kibdelosporangium</taxon>
    </lineage>
</organism>
<dbReference type="Proteomes" id="UP001597045">
    <property type="component" value="Unassembled WGS sequence"/>
</dbReference>
<keyword evidence="2" id="KW-1185">Reference proteome</keyword>
<comment type="caution">
    <text evidence="1">The sequence shown here is derived from an EMBL/GenBank/DDBJ whole genome shotgun (WGS) entry which is preliminary data.</text>
</comment>
<evidence type="ECO:0008006" key="3">
    <source>
        <dbReference type="Google" id="ProtNLM"/>
    </source>
</evidence>
<proteinExistence type="predicted"/>
<reference evidence="2" key="1">
    <citation type="journal article" date="2019" name="Int. J. Syst. Evol. Microbiol.">
        <title>The Global Catalogue of Microorganisms (GCM) 10K type strain sequencing project: providing services to taxonomists for standard genome sequencing and annotation.</title>
        <authorList>
            <consortium name="The Broad Institute Genomics Platform"/>
            <consortium name="The Broad Institute Genome Sequencing Center for Infectious Disease"/>
            <person name="Wu L."/>
            <person name="Ma J."/>
        </authorList>
    </citation>
    <scope>NUCLEOTIDE SEQUENCE [LARGE SCALE GENOMIC DNA]</scope>
    <source>
        <strain evidence="2">JCM 31486</strain>
    </source>
</reference>
<dbReference type="EMBL" id="JBHTIS010000724">
    <property type="protein sequence ID" value="MFD1046614.1"/>
    <property type="molecule type" value="Genomic_DNA"/>
</dbReference>
<protein>
    <recommendedName>
        <fullName evidence="3">XRE family transcriptional regulator</fullName>
    </recommendedName>
</protein>
<sequence>MAYCSLVSAYTKEARVRFTALVTDLADQKGLQLGEVAKRAGISEATLRLARHRFDAPVTNNTLRGLERAYELGHRELDKFLVTPGYQPQPRNKPLTPETSTSEQVLKFLRDFVAAQPSEAAKVQAQIDTVWRE</sequence>